<gene>
    <name evidence="2" type="ORF">B0H67DRAFT_308636</name>
</gene>
<comment type="caution">
    <text evidence="2">The sequence shown here is derived from an EMBL/GenBank/DDBJ whole genome shotgun (WGS) entry which is preliminary data.</text>
</comment>
<feature type="region of interest" description="Disordered" evidence="1">
    <location>
        <begin position="32"/>
        <end position="96"/>
    </location>
</feature>
<evidence type="ECO:0000313" key="3">
    <source>
        <dbReference type="Proteomes" id="UP001172102"/>
    </source>
</evidence>
<sequence>MADIYCRASRVIIWLGEAEGDGDRALEDLRAMATQGHDQPPHVGTRQDHDLEGGYSEDGYGGYSDDGNDGDDKIKDNKSSNNNTSVSMTPPSNPLAAPKIVVSAHLVLGTPGGCGSLSYLGQVQRHRD</sequence>
<name>A0AA40DL89_9PEZI</name>
<proteinExistence type="predicted"/>
<protein>
    <recommendedName>
        <fullName evidence="4">Heterokaryon incompatibility domain-containing protein</fullName>
    </recommendedName>
</protein>
<accession>A0AA40DL89</accession>
<evidence type="ECO:0008006" key="4">
    <source>
        <dbReference type="Google" id="ProtNLM"/>
    </source>
</evidence>
<reference evidence="2" key="1">
    <citation type="submission" date="2023-06" db="EMBL/GenBank/DDBJ databases">
        <title>Genome-scale phylogeny and comparative genomics of the fungal order Sordariales.</title>
        <authorList>
            <consortium name="Lawrence Berkeley National Laboratory"/>
            <person name="Hensen N."/>
            <person name="Bonometti L."/>
            <person name="Westerberg I."/>
            <person name="Brannstrom I.O."/>
            <person name="Guillou S."/>
            <person name="Cros-Aarteil S."/>
            <person name="Calhoun S."/>
            <person name="Haridas S."/>
            <person name="Kuo A."/>
            <person name="Mondo S."/>
            <person name="Pangilinan J."/>
            <person name="Riley R."/>
            <person name="Labutti K."/>
            <person name="Andreopoulos B."/>
            <person name="Lipzen A."/>
            <person name="Chen C."/>
            <person name="Yanf M."/>
            <person name="Daum C."/>
            <person name="Ng V."/>
            <person name="Clum A."/>
            <person name="Steindorff A."/>
            <person name="Ohm R."/>
            <person name="Martin F."/>
            <person name="Silar P."/>
            <person name="Natvig D."/>
            <person name="Lalanne C."/>
            <person name="Gautier V."/>
            <person name="Ament-Velasquez S.L."/>
            <person name="Kruys A."/>
            <person name="Hutchinson M.I."/>
            <person name="Powell A.J."/>
            <person name="Barry K."/>
            <person name="Miller A.N."/>
            <person name="Grigoriev I.V."/>
            <person name="Debuchy R."/>
            <person name="Gladieux P."/>
            <person name="Thoren M.H."/>
            <person name="Johannesson H."/>
        </authorList>
    </citation>
    <scope>NUCLEOTIDE SEQUENCE</scope>
    <source>
        <strain evidence="2">SMH4607-1</strain>
    </source>
</reference>
<organism evidence="2 3">
    <name type="scientific">Lasiosphaeris hirsuta</name>
    <dbReference type="NCBI Taxonomy" id="260670"/>
    <lineage>
        <taxon>Eukaryota</taxon>
        <taxon>Fungi</taxon>
        <taxon>Dikarya</taxon>
        <taxon>Ascomycota</taxon>
        <taxon>Pezizomycotina</taxon>
        <taxon>Sordariomycetes</taxon>
        <taxon>Sordariomycetidae</taxon>
        <taxon>Sordariales</taxon>
        <taxon>Lasiosphaeriaceae</taxon>
        <taxon>Lasiosphaeris</taxon>
    </lineage>
</organism>
<dbReference type="Proteomes" id="UP001172102">
    <property type="component" value="Unassembled WGS sequence"/>
</dbReference>
<dbReference type="EMBL" id="JAUKUA010000006">
    <property type="protein sequence ID" value="KAK0707345.1"/>
    <property type="molecule type" value="Genomic_DNA"/>
</dbReference>
<evidence type="ECO:0000256" key="1">
    <source>
        <dbReference type="SAM" id="MobiDB-lite"/>
    </source>
</evidence>
<keyword evidence="3" id="KW-1185">Reference proteome</keyword>
<evidence type="ECO:0000313" key="2">
    <source>
        <dbReference type="EMBL" id="KAK0707345.1"/>
    </source>
</evidence>
<dbReference type="AlphaFoldDB" id="A0AA40DL89"/>